<dbReference type="InterPro" id="IPR039189">
    <property type="entry name" value="Fcp1"/>
</dbReference>
<dbReference type="Gene3D" id="3.40.50.10190">
    <property type="entry name" value="BRCT domain"/>
    <property type="match status" value="1"/>
</dbReference>
<dbReference type="PANTHER" id="PTHR23081:SF36">
    <property type="entry name" value="RNA POLYMERASE II SUBUNIT A C-TERMINAL DOMAIN PHOSPHATASE"/>
    <property type="match status" value="1"/>
</dbReference>
<dbReference type="InterPro" id="IPR023214">
    <property type="entry name" value="HAD_sf"/>
</dbReference>
<keyword evidence="3 9" id="KW-0378">Hydrolase</keyword>
<dbReference type="SMART" id="SM00292">
    <property type="entry name" value="BRCT"/>
    <property type="match status" value="1"/>
</dbReference>
<feature type="compositionally biased region" description="Basic and acidic residues" evidence="10">
    <location>
        <begin position="475"/>
        <end position="505"/>
    </location>
</feature>
<comment type="function">
    <text evidence="9">This promotes the activity of RNA polymerase II.</text>
</comment>
<feature type="compositionally biased region" description="Basic and acidic residues" evidence="10">
    <location>
        <begin position="383"/>
        <end position="435"/>
    </location>
</feature>
<feature type="non-terminal residue" evidence="13">
    <location>
        <position position="788"/>
    </location>
</feature>
<organism evidence="13">
    <name type="scientific">Amblyomma aureolatum</name>
    <dbReference type="NCBI Taxonomy" id="187763"/>
    <lineage>
        <taxon>Eukaryota</taxon>
        <taxon>Metazoa</taxon>
        <taxon>Ecdysozoa</taxon>
        <taxon>Arthropoda</taxon>
        <taxon>Chelicerata</taxon>
        <taxon>Arachnida</taxon>
        <taxon>Acari</taxon>
        <taxon>Parasitiformes</taxon>
        <taxon>Ixodida</taxon>
        <taxon>Ixodoidea</taxon>
        <taxon>Ixodidae</taxon>
        <taxon>Amblyomminae</taxon>
        <taxon>Amblyomma</taxon>
    </lineage>
</organism>
<dbReference type="SUPFAM" id="SSF56784">
    <property type="entry name" value="HAD-like"/>
    <property type="match status" value="1"/>
</dbReference>
<feature type="compositionally biased region" description="Basic and acidic residues" evidence="10">
    <location>
        <begin position="515"/>
        <end position="524"/>
    </location>
</feature>
<feature type="domain" description="BRCT" evidence="11">
    <location>
        <begin position="616"/>
        <end position="709"/>
    </location>
</feature>
<evidence type="ECO:0000256" key="8">
    <source>
        <dbReference type="ARBA" id="ARBA00048336"/>
    </source>
</evidence>
<accession>A0A1E1XIE9</accession>
<evidence type="ECO:0000259" key="11">
    <source>
        <dbReference type="PROSITE" id="PS50172"/>
    </source>
</evidence>
<dbReference type="GO" id="GO:0005634">
    <property type="term" value="C:nucleus"/>
    <property type="evidence" value="ECO:0007669"/>
    <property type="project" value="UniProtKB-SubCell"/>
</dbReference>
<dbReference type="FunFam" id="3.40.50.10190:FF:000007">
    <property type="entry name" value="RNA polymerase II subunit A C-terminal domain phosphatase"/>
    <property type="match status" value="1"/>
</dbReference>
<feature type="compositionally biased region" description="Basic and acidic residues" evidence="10">
    <location>
        <begin position="309"/>
        <end position="360"/>
    </location>
</feature>
<evidence type="ECO:0000256" key="3">
    <source>
        <dbReference type="ARBA" id="ARBA00022801"/>
    </source>
</evidence>
<name>A0A1E1XIE9_9ACAR</name>
<comment type="catalytic activity">
    <reaction evidence="7 9">
        <text>O-phospho-L-seryl-[protein] + H2O = L-seryl-[protein] + phosphate</text>
        <dbReference type="Rhea" id="RHEA:20629"/>
        <dbReference type="Rhea" id="RHEA-COMP:9863"/>
        <dbReference type="Rhea" id="RHEA-COMP:11604"/>
        <dbReference type="ChEBI" id="CHEBI:15377"/>
        <dbReference type="ChEBI" id="CHEBI:29999"/>
        <dbReference type="ChEBI" id="CHEBI:43474"/>
        <dbReference type="ChEBI" id="CHEBI:83421"/>
        <dbReference type="EC" id="3.1.3.16"/>
    </reaction>
</comment>
<dbReference type="InterPro" id="IPR036412">
    <property type="entry name" value="HAD-like_sf"/>
</dbReference>
<evidence type="ECO:0000313" key="13">
    <source>
        <dbReference type="EMBL" id="JAT98866.1"/>
    </source>
</evidence>
<evidence type="ECO:0000256" key="10">
    <source>
        <dbReference type="SAM" id="MobiDB-lite"/>
    </source>
</evidence>
<evidence type="ECO:0000256" key="2">
    <source>
        <dbReference type="ARBA" id="ARBA00013081"/>
    </source>
</evidence>
<dbReference type="AlphaFoldDB" id="A0A1E1XIE9"/>
<sequence>DAGELCKLKSECDGTVDALVTPEGAVANPGDVLFELALCTHPVVMKDLCAECGADLRQLGELVPTSADVASVSMIHNVPELRVTQEQAHQLGKADEERLRKLRKLVLLVDLDQTLIHTTSDDVPADMKGVHHFQLYGPQSPWYHTRVRPRTQHFLEQVSQLYELHICTFGARPYAHAIAGLLDPDGRFFSYRILSRDECFNPTSKTGNLRALFPCGDSMVCIIDDREDVWNYAPNLVPVKPYVFFNKTGDINAPLCPRPESSFFPLPEEIGEWREQSVAKASRAVQERDVAATGAGAGTTAAAAAAAGDAKKIGTSDDSGKCTDKVADMSADRGMDRDSYKDTAEGADKDGTTDDTDKNAAEVADQCTSKDTEKGTTENADEDRDKATDKDAGGNVDKVADKDTNGDAEKDTVRTADESKGKDADKDAITDRDENASGVEDKDEGGDTGKDTVKNSAEDRHEDADMGAANVAEENVDKAADKDTSGDTVEDRTKNAGESKGKGVDMEIATNVDLGRAKDTDKNSTKGVAEGTDKDTTREGAGLLSKVPEDTAVSSEEEDDGHDDKRSKEAEDEDDYLLYLEEILRTIHTAYFAIYDQMGSEDGSSIPDLKHIVPYVRRKVLKGAHLVFSGVVPTNQPAEKSRAWQVAKALGATVSRDLCPGVTHLVAARLGTAKVNKARRMPGVHVVHPSWLWCCAERWEHVAEGLFPVGQSDLPSQRQLAPATASRLPKEPLPRAAQAAKQPTEQPAKAPVYDPVTGKRIWRNGQRAGPPAPTASSQAVCLEEPLGA</sequence>
<feature type="compositionally biased region" description="Basic and acidic residues" evidence="10">
    <location>
        <begin position="445"/>
        <end position="464"/>
    </location>
</feature>
<feature type="region of interest" description="Disordered" evidence="10">
    <location>
        <begin position="713"/>
        <end position="788"/>
    </location>
</feature>
<evidence type="ECO:0000256" key="5">
    <source>
        <dbReference type="ARBA" id="ARBA00023242"/>
    </source>
</evidence>
<reference evidence="13" key="1">
    <citation type="journal article" date="2017" name="Front. Cell. Infect. Microbiol.">
        <title>The Distinct Transcriptional Response of the Midgut of Amblyomma sculptum and Amblyomma aureolatum Ticks to Rickettsia rickettsii Correlates to Their Differences in Susceptibility to Infection.</title>
        <authorList>
            <person name="Martins L.A."/>
            <person name="Galletti M.F.B.M."/>
            <person name="Ribeiro J.M."/>
            <person name="Fujita A."/>
            <person name="Costa F.B."/>
            <person name="Labruna M.B."/>
            <person name="Daffre S."/>
            <person name="Fogaca A.C."/>
        </authorList>
    </citation>
    <scope>NUCLEOTIDE SEQUENCE</scope>
</reference>
<evidence type="ECO:0000256" key="6">
    <source>
        <dbReference type="ARBA" id="ARBA00040602"/>
    </source>
</evidence>
<dbReference type="CDD" id="cd07521">
    <property type="entry name" value="HAD_FCP1-like"/>
    <property type="match status" value="1"/>
</dbReference>
<evidence type="ECO:0000259" key="12">
    <source>
        <dbReference type="PROSITE" id="PS50969"/>
    </source>
</evidence>
<keyword evidence="5 9" id="KW-0539">Nucleus</keyword>
<dbReference type="EC" id="3.1.3.16" evidence="2 9"/>
<dbReference type="CDD" id="cd17729">
    <property type="entry name" value="BRCT_CTDP1"/>
    <property type="match status" value="1"/>
</dbReference>
<dbReference type="InterPro" id="IPR001357">
    <property type="entry name" value="BRCT_dom"/>
</dbReference>
<dbReference type="InterPro" id="IPR015388">
    <property type="entry name" value="FCP1_C"/>
</dbReference>
<evidence type="ECO:0000256" key="4">
    <source>
        <dbReference type="ARBA" id="ARBA00022912"/>
    </source>
</evidence>
<protein>
    <recommendedName>
        <fullName evidence="6 9">RNA polymerase II subunit A C-terminal domain phosphatase</fullName>
        <ecNumber evidence="2 9">3.1.3.16</ecNumber>
    </recommendedName>
</protein>
<dbReference type="FunFam" id="3.40.50.1000:FF:000040">
    <property type="entry name" value="RNA polymerase II subunit A C-terminal domain phosphatase"/>
    <property type="match status" value="1"/>
</dbReference>
<feature type="non-terminal residue" evidence="13">
    <location>
        <position position="1"/>
    </location>
</feature>
<dbReference type="Gene3D" id="3.40.50.1000">
    <property type="entry name" value="HAD superfamily/HAD-like"/>
    <property type="match status" value="1"/>
</dbReference>
<dbReference type="InterPro" id="IPR011947">
    <property type="entry name" value="FCP1_euk"/>
</dbReference>
<dbReference type="Pfam" id="PF03031">
    <property type="entry name" value="NIF"/>
    <property type="match status" value="1"/>
</dbReference>
<evidence type="ECO:0000256" key="9">
    <source>
        <dbReference type="RuleBase" id="RU366066"/>
    </source>
</evidence>
<feature type="region of interest" description="Disordered" evidence="10">
    <location>
        <begin position="307"/>
        <end position="571"/>
    </location>
</feature>
<dbReference type="SMART" id="SM00577">
    <property type="entry name" value="CPDc"/>
    <property type="match status" value="1"/>
</dbReference>
<dbReference type="SUPFAM" id="SSF52113">
    <property type="entry name" value="BRCT domain"/>
    <property type="match status" value="1"/>
</dbReference>
<feature type="domain" description="FCP1 homology" evidence="12">
    <location>
        <begin position="100"/>
        <end position="270"/>
    </location>
</feature>
<proteinExistence type="evidence at transcript level"/>
<comment type="subcellular location">
    <subcellularLocation>
        <location evidence="1 9">Nucleus</location>
    </subcellularLocation>
</comment>
<dbReference type="Pfam" id="PF00533">
    <property type="entry name" value="BRCT"/>
    <property type="match status" value="1"/>
</dbReference>
<keyword evidence="4" id="KW-0904">Protein phosphatase</keyword>
<comment type="catalytic activity">
    <reaction evidence="8 9">
        <text>O-phospho-L-threonyl-[protein] + H2O = L-threonyl-[protein] + phosphate</text>
        <dbReference type="Rhea" id="RHEA:47004"/>
        <dbReference type="Rhea" id="RHEA-COMP:11060"/>
        <dbReference type="Rhea" id="RHEA-COMP:11605"/>
        <dbReference type="ChEBI" id="CHEBI:15377"/>
        <dbReference type="ChEBI" id="CHEBI:30013"/>
        <dbReference type="ChEBI" id="CHEBI:43474"/>
        <dbReference type="ChEBI" id="CHEBI:61977"/>
        <dbReference type="EC" id="3.1.3.16"/>
    </reaction>
</comment>
<dbReference type="Pfam" id="PF09309">
    <property type="entry name" value="FCP1_C"/>
    <property type="match status" value="1"/>
</dbReference>
<dbReference type="GO" id="GO:0008420">
    <property type="term" value="F:RNA polymerase II CTD heptapeptide repeat phosphatase activity"/>
    <property type="evidence" value="ECO:0007669"/>
    <property type="project" value="UniProtKB-UniRule"/>
</dbReference>
<dbReference type="PROSITE" id="PS50969">
    <property type="entry name" value="FCP1"/>
    <property type="match status" value="1"/>
</dbReference>
<dbReference type="NCBIfam" id="TIGR02250">
    <property type="entry name" value="FCP1_euk"/>
    <property type="match status" value="1"/>
</dbReference>
<dbReference type="InterPro" id="IPR004274">
    <property type="entry name" value="FCP1_dom"/>
</dbReference>
<dbReference type="PROSITE" id="PS50172">
    <property type="entry name" value="BRCT"/>
    <property type="match status" value="1"/>
</dbReference>
<evidence type="ECO:0000256" key="1">
    <source>
        <dbReference type="ARBA" id="ARBA00004123"/>
    </source>
</evidence>
<dbReference type="InterPro" id="IPR036420">
    <property type="entry name" value="BRCT_dom_sf"/>
</dbReference>
<dbReference type="PANTHER" id="PTHR23081">
    <property type="entry name" value="RNA POLYMERASE II CTD PHOSPHATASE"/>
    <property type="match status" value="1"/>
</dbReference>
<evidence type="ECO:0000256" key="7">
    <source>
        <dbReference type="ARBA" id="ARBA00047761"/>
    </source>
</evidence>
<dbReference type="EMBL" id="GFAC01000322">
    <property type="protein sequence ID" value="JAT98866.1"/>
    <property type="molecule type" value="mRNA"/>
</dbReference>